<keyword evidence="9 13" id="KW-0129">CBS domain</keyword>
<dbReference type="PRINTS" id="PR00762">
    <property type="entry name" value="CLCHANNEL"/>
</dbReference>
<dbReference type="GO" id="GO:0005247">
    <property type="term" value="F:voltage-gated chloride channel activity"/>
    <property type="evidence" value="ECO:0007669"/>
    <property type="project" value="InterPro"/>
</dbReference>
<feature type="transmembrane region" description="Helical" evidence="14">
    <location>
        <begin position="512"/>
        <end position="532"/>
    </location>
</feature>
<feature type="transmembrane region" description="Helical" evidence="14">
    <location>
        <begin position="575"/>
        <end position="592"/>
    </location>
</feature>
<evidence type="ECO:0000256" key="6">
    <source>
        <dbReference type="ARBA" id="ARBA00022882"/>
    </source>
</evidence>
<keyword evidence="10 14" id="KW-0472">Membrane</keyword>
<dbReference type="Gene3D" id="3.10.580.10">
    <property type="entry name" value="CBS-domain"/>
    <property type="match status" value="1"/>
</dbReference>
<sequence>SVLDGSALHRPTDDPERQGLLPKSSGLNGSFNVGQRSALSHDGDSCELDEEDLNAAASGSSPGGLRRRGGGSGGGRGRSYKAYESLDYEEYDDTVYRADQAASSSLDSLLYSANKYLVCFAVGVVTALAAFAVNVSVENISGFKFWATLSVMQRGSVLGSFLAYTAMNAALVTASVAVTLYVGPAAAGSGIPDVKAYLNGVDVPYIFHLNTLVAKVLGAVGSVAGGLAIGKEGPFVHAGAAIAAIVSQGGSGSVRLDWMRHFWNDRDRYDLVACGAAAGVAAAFRSPVGGVLFALEEMTSWWKNQMLWLAFFTTAVVSVAIRVLMKACNAKGCGFFGSGGFIYFEIHEGQDTYEFFELLPMLLLGVLGGLLGSGFIAMNARLSAWRKRHLAPLGPRGRLLEGLAISVLTSALSFVVPLLVACTACPAGGTGEEHPCPRPQHMYSGNYVSFGCRNRGSYNDLATLFFNTQDDAIRNLFSGTKREYTVSGLLIFTTIFYFLAVLTYGIHAPTGLFVPSILCGAAYGRLVGIFVADMHPTHQIDEGTYALLGAASFLGGAMRLTVCTCVMLLELTNNLALLPLIMLVLLVAKAVGDGTGMQPVYEVQMAAKGLPFLQPQPEAFMRHITAKECCGRPPVTFNRVEKVRSVVETLRSTPHNGFPVMGRSSEGERLICGVVLRQQLLTLLATGGRSMQASPAVSSDLSGRAALSYSVPEFSKPMSDPAPRCDEGVLAPGALSEETLEMYLDLGPFLNTSYHVVQEDAPLSKVYQLLRTLGLRHICVVPRAHEVVGMITRADLLPDALERRYSRMLGHYTTDGLNIAAHSSGGTAAAAAAGGGGAGGTAGGCNSPGPAAAALASPSGTAAAAAGAGGAGPSGLGNRDRDTGSHPSYGHQQQSSSSQQQLLLPSLAAAGGGGVVSLESGAGSVPGGGAGSLGLAPLSGQLQLSASAVRRTLVGRSGSVAAGGGSGGSGSGSASGGIQLGSFS</sequence>
<evidence type="ECO:0000313" key="18">
    <source>
        <dbReference type="Proteomes" id="UP001054857"/>
    </source>
</evidence>
<keyword evidence="7 14" id="KW-1133">Transmembrane helix</keyword>
<feature type="transmembrane region" description="Helical" evidence="14">
    <location>
        <begin position="358"/>
        <end position="378"/>
    </location>
</feature>
<evidence type="ECO:0000256" key="1">
    <source>
        <dbReference type="ARBA" id="ARBA00004141"/>
    </source>
</evidence>
<dbReference type="CDD" id="cd04591">
    <property type="entry name" value="CBS_pair_voltage-gated_CLC_euk_bac"/>
    <property type="match status" value="1"/>
</dbReference>
<feature type="region of interest" description="Disordered" evidence="15">
    <location>
        <begin position="1"/>
        <end position="77"/>
    </location>
</feature>
<feature type="transmembrane region" description="Helical" evidence="14">
    <location>
        <begin position="544"/>
        <end position="569"/>
    </location>
</feature>
<keyword evidence="11" id="KW-0869">Chloride channel</keyword>
<evidence type="ECO:0000256" key="11">
    <source>
        <dbReference type="ARBA" id="ARBA00023173"/>
    </source>
</evidence>
<dbReference type="SMART" id="SM00116">
    <property type="entry name" value="CBS"/>
    <property type="match status" value="2"/>
</dbReference>
<dbReference type="PRINTS" id="PR01120">
    <property type="entry name" value="CLCHANNELPLT"/>
</dbReference>
<evidence type="ECO:0000256" key="4">
    <source>
        <dbReference type="ARBA" id="ARBA00022692"/>
    </source>
</evidence>
<evidence type="ECO:0000256" key="15">
    <source>
        <dbReference type="SAM" id="MobiDB-lite"/>
    </source>
</evidence>
<name>A0AAD3DGK5_9CHLO</name>
<keyword evidence="8 14" id="KW-0406">Ion transport</keyword>
<keyword evidence="6" id="KW-0851">Voltage-gated channel</keyword>
<evidence type="ECO:0000256" key="3">
    <source>
        <dbReference type="ARBA" id="ARBA00022448"/>
    </source>
</evidence>
<feature type="compositionally biased region" description="Gly residues" evidence="15">
    <location>
        <begin position="961"/>
        <end position="984"/>
    </location>
</feature>
<feature type="transmembrane region" description="Helical" evidence="14">
    <location>
        <begin position="484"/>
        <end position="506"/>
    </location>
</feature>
<evidence type="ECO:0000256" key="14">
    <source>
        <dbReference type="RuleBase" id="RU361221"/>
    </source>
</evidence>
<accession>A0AAD3DGK5</accession>
<comment type="caution">
    <text evidence="17">The sequence shown here is derived from an EMBL/GenBank/DDBJ whole genome shotgun (WGS) entry which is preliminary data.</text>
</comment>
<keyword evidence="5" id="KW-0677">Repeat</keyword>
<evidence type="ECO:0000259" key="16">
    <source>
        <dbReference type="PROSITE" id="PS51371"/>
    </source>
</evidence>
<evidence type="ECO:0000256" key="5">
    <source>
        <dbReference type="ARBA" id="ARBA00022737"/>
    </source>
</evidence>
<dbReference type="InterPro" id="IPR046342">
    <property type="entry name" value="CBS_dom_sf"/>
</dbReference>
<dbReference type="Pfam" id="PF00654">
    <property type="entry name" value="Voltage_CLC"/>
    <property type="match status" value="1"/>
</dbReference>
<evidence type="ECO:0000256" key="8">
    <source>
        <dbReference type="ARBA" id="ARBA00023065"/>
    </source>
</evidence>
<feature type="domain" description="CBS" evidence="16">
    <location>
        <begin position="750"/>
        <end position="806"/>
    </location>
</feature>
<dbReference type="InterPro" id="IPR000644">
    <property type="entry name" value="CBS_dom"/>
</dbReference>
<gene>
    <name evidence="17" type="ORF">Agub_g78</name>
</gene>
<comment type="similarity">
    <text evidence="2 14">Belongs to the chloride channel (TC 2.A.49) family.</text>
</comment>
<evidence type="ECO:0000256" key="10">
    <source>
        <dbReference type="ARBA" id="ARBA00023136"/>
    </source>
</evidence>
<feature type="transmembrane region" description="Helical" evidence="14">
    <location>
        <begin position="306"/>
        <end position="325"/>
    </location>
</feature>
<dbReference type="EMBL" id="BMAR01000001">
    <property type="protein sequence ID" value="GFR39616.1"/>
    <property type="molecule type" value="Genomic_DNA"/>
</dbReference>
<dbReference type="AlphaFoldDB" id="A0AAD3DGK5"/>
<dbReference type="InterPro" id="IPR014743">
    <property type="entry name" value="Cl-channel_core"/>
</dbReference>
<dbReference type="PANTHER" id="PTHR11689:SF136">
    <property type="entry name" value="H(+)_CL(-) EXCHANGE TRANSPORTER 7"/>
    <property type="match status" value="1"/>
</dbReference>
<evidence type="ECO:0000256" key="9">
    <source>
        <dbReference type="ARBA" id="ARBA00023122"/>
    </source>
</evidence>
<dbReference type="InterPro" id="IPR002251">
    <property type="entry name" value="Cl_channel_pln"/>
</dbReference>
<evidence type="ECO:0000256" key="13">
    <source>
        <dbReference type="PROSITE-ProRule" id="PRU00703"/>
    </source>
</evidence>
<dbReference type="Gene3D" id="1.10.3080.10">
    <property type="entry name" value="Clc chloride channel"/>
    <property type="match status" value="1"/>
</dbReference>
<proteinExistence type="inferred from homology"/>
<feature type="transmembrane region" description="Helical" evidence="14">
    <location>
        <begin position="157"/>
        <end position="182"/>
    </location>
</feature>
<keyword evidence="12 14" id="KW-0868">Chloride</keyword>
<dbReference type="SUPFAM" id="SSF54631">
    <property type="entry name" value="CBS-domain pair"/>
    <property type="match status" value="1"/>
</dbReference>
<evidence type="ECO:0000256" key="12">
    <source>
        <dbReference type="ARBA" id="ARBA00023214"/>
    </source>
</evidence>
<feature type="compositionally biased region" description="Low complexity" evidence="15">
    <location>
        <begin position="885"/>
        <end position="901"/>
    </location>
</feature>
<keyword evidence="4 14" id="KW-0812">Transmembrane</keyword>
<organism evidence="17 18">
    <name type="scientific">Astrephomene gubernaculifera</name>
    <dbReference type="NCBI Taxonomy" id="47775"/>
    <lineage>
        <taxon>Eukaryota</taxon>
        <taxon>Viridiplantae</taxon>
        <taxon>Chlorophyta</taxon>
        <taxon>core chlorophytes</taxon>
        <taxon>Chlorophyceae</taxon>
        <taxon>CS clade</taxon>
        <taxon>Chlamydomonadales</taxon>
        <taxon>Astrephomenaceae</taxon>
        <taxon>Astrephomene</taxon>
    </lineage>
</organism>
<dbReference type="SUPFAM" id="SSF81340">
    <property type="entry name" value="Clc chloride channel"/>
    <property type="match status" value="1"/>
</dbReference>
<feature type="transmembrane region" description="Helical" evidence="14">
    <location>
        <begin position="269"/>
        <end position="294"/>
    </location>
</feature>
<feature type="region of interest" description="Disordered" evidence="15">
    <location>
        <begin position="863"/>
        <end position="901"/>
    </location>
</feature>
<feature type="region of interest" description="Disordered" evidence="15">
    <location>
        <begin position="957"/>
        <end position="984"/>
    </location>
</feature>
<feature type="transmembrane region" description="Helical" evidence="14">
    <location>
        <begin position="116"/>
        <end position="137"/>
    </location>
</feature>
<keyword evidence="6" id="KW-0407">Ion channel</keyword>
<dbReference type="InterPro" id="IPR001807">
    <property type="entry name" value="ClC"/>
</dbReference>
<comment type="subcellular location">
    <subcellularLocation>
        <location evidence="1 14">Membrane</location>
        <topology evidence="1 14">Multi-pass membrane protein</topology>
    </subcellularLocation>
</comment>
<evidence type="ECO:0000256" key="2">
    <source>
        <dbReference type="ARBA" id="ARBA00009476"/>
    </source>
</evidence>
<dbReference type="InterPro" id="IPR051280">
    <property type="entry name" value="Cl-channel/antiporter"/>
</dbReference>
<dbReference type="Proteomes" id="UP001054857">
    <property type="component" value="Unassembled WGS sequence"/>
</dbReference>
<evidence type="ECO:0000313" key="17">
    <source>
        <dbReference type="EMBL" id="GFR39616.1"/>
    </source>
</evidence>
<comment type="caution">
    <text evidence="14">Lacks conserved residue(s) required for the propagation of feature annotation.</text>
</comment>
<dbReference type="Pfam" id="PF00571">
    <property type="entry name" value="CBS"/>
    <property type="match status" value="1"/>
</dbReference>
<protein>
    <recommendedName>
        <fullName evidence="14">Chloride channel protein</fullName>
    </recommendedName>
</protein>
<dbReference type="PANTHER" id="PTHR11689">
    <property type="entry name" value="CHLORIDE CHANNEL PROTEIN CLC FAMILY MEMBER"/>
    <property type="match status" value="1"/>
</dbReference>
<dbReference type="GO" id="GO:0034707">
    <property type="term" value="C:chloride channel complex"/>
    <property type="evidence" value="ECO:0007669"/>
    <property type="project" value="UniProtKB-KW"/>
</dbReference>
<reference evidence="17 18" key="1">
    <citation type="journal article" date="2021" name="Sci. Rep.">
        <title>Genome sequencing of the multicellular alga Astrephomene provides insights into convergent evolution of germ-soma differentiation.</title>
        <authorList>
            <person name="Yamashita S."/>
            <person name="Yamamoto K."/>
            <person name="Matsuzaki R."/>
            <person name="Suzuki S."/>
            <person name="Yamaguchi H."/>
            <person name="Hirooka S."/>
            <person name="Minakuchi Y."/>
            <person name="Miyagishima S."/>
            <person name="Kawachi M."/>
            <person name="Toyoda A."/>
            <person name="Nozaki H."/>
        </authorList>
    </citation>
    <scope>NUCLEOTIDE SEQUENCE [LARGE SCALE GENOMIC DNA]</scope>
    <source>
        <strain evidence="17 18">NIES-4017</strain>
    </source>
</reference>
<feature type="non-terminal residue" evidence="17">
    <location>
        <position position="984"/>
    </location>
</feature>
<feature type="compositionally biased region" description="Polar residues" evidence="15">
    <location>
        <begin position="25"/>
        <end position="38"/>
    </location>
</feature>
<dbReference type="PROSITE" id="PS51371">
    <property type="entry name" value="CBS"/>
    <property type="match status" value="1"/>
</dbReference>
<evidence type="ECO:0000256" key="7">
    <source>
        <dbReference type="ARBA" id="ARBA00022989"/>
    </source>
</evidence>
<keyword evidence="3 14" id="KW-0813">Transport</keyword>
<keyword evidence="18" id="KW-1185">Reference proteome</keyword>